<feature type="chain" id="PRO_5043834104" evidence="1">
    <location>
        <begin position="19"/>
        <end position="250"/>
    </location>
</feature>
<reference evidence="2 3" key="1">
    <citation type="submission" date="2024-03" db="EMBL/GenBank/DDBJ databases">
        <title>The Acrasis kona genome and developmental transcriptomes reveal deep origins of eukaryotic multicellular pathways.</title>
        <authorList>
            <person name="Sheikh S."/>
            <person name="Fu C.-J."/>
            <person name="Brown M.W."/>
            <person name="Baldauf S.L."/>
        </authorList>
    </citation>
    <scope>NUCLEOTIDE SEQUENCE [LARGE SCALE GENOMIC DNA]</scope>
    <source>
        <strain evidence="2 3">ATCC MYA-3509</strain>
    </source>
</reference>
<gene>
    <name evidence="2" type="ORF">AKO1_012538</name>
</gene>
<dbReference type="EMBL" id="JAOPGA020000784">
    <property type="protein sequence ID" value="KAL0481710.1"/>
    <property type="molecule type" value="Genomic_DNA"/>
</dbReference>
<sequence length="250" mass="29179">MKSIILFLLLCLCLSAFGDVKLNHEVKKKVKENLDSIDGTIRVVFRGRRVYKDAVELISHTCKDLKRSSLYRGDAVYYRKLSKKMLNRSHRVAKKLRHLKRKHKNHKIIKKLTKRMKRFKTKAQIYKKKASHASQISDKILKKSKKRTIHSMRLANLLLTEAKKARFYAQQTMIRSKFYRSESINKVKEMGHVKDEKLKADLKYAAGKFKKLAHASEVESHKTLVVAKKFEQKSIEIGTQVKKGEALCRK</sequence>
<dbReference type="AlphaFoldDB" id="A0AAW2YY64"/>
<dbReference type="Proteomes" id="UP001431209">
    <property type="component" value="Unassembled WGS sequence"/>
</dbReference>
<comment type="caution">
    <text evidence="2">The sequence shown here is derived from an EMBL/GenBank/DDBJ whole genome shotgun (WGS) entry which is preliminary data.</text>
</comment>
<evidence type="ECO:0000313" key="2">
    <source>
        <dbReference type="EMBL" id="KAL0481710.1"/>
    </source>
</evidence>
<name>A0AAW2YY64_9EUKA</name>
<evidence type="ECO:0000313" key="3">
    <source>
        <dbReference type="Proteomes" id="UP001431209"/>
    </source>
</evidence>
<proteinExistence type="predicted"/>
<feature type="signal peptide" evidence="1">
    <location>
        <begin position="1"/>
        <end position="18"/>
    </location>
</feature>
<protein>
    <submittedName>
        <fullName evidence="2">tRNA (Guanine-N(7)-)-methyltransferase</fullName>
    </submittedName>
</protein>
<accession>A0AAW2YY64</accession>
<evidence type="ECO:0000256" key="1">
    <source>
        <dbReference type="SAM" id="SignalP"/>
    </source>
</evidence>
<keyword evidence="1" id="KW-0732">Signal</keyword>
<keyword evidence="3" id="KW-1185">Reference proteome</keyword>
<organism evidence="2 3">
    <name type="scientific">Acrasis kona</name>
    <dbReference type="NCBI Taxonomy" id="1008807"/>
    <lineage>
        <taxon>Eukaryota</taxon>
        <taxon>Discoba</taxon>
        <taxon>Heterolobosea</taxon>
        <taxon>Tetramitia</taxon>
        <taxon>Eutetramitia</taxon>
        <taxon>Acrasidae</taxon>
        <taxon>Acrasis</taxon>
    </lineage>
</organism>